<organism evidence="11 12">
    <name type="scientific">Salix dunnii</name>
    <dbReference type="NCBI Taxonomy" id="1413687"/>
    <lineage>
        <taxon>Eukaryota</taxon>
        <taxon>Viridiplantae</taxon>
        <taxon>Streptophyta</taxon>
        <taxon>Embryophyta</taxon>
        <taxon>Tracheophyta</taxon>
        <taxon>Spermatophyta</taxon>
        <taxon>Magnoliopsida</taxon>
        <taxon>eudicotyledons</taxon>
        <taxon>Gunneridae</taxon>
        <taxon>Pentapetalae</taxon>
        <taxon>rosids</taxon>
        <taxon>fabids</taxon>
        <taxon>Malpighiales</taxon>
        <taxon>Salicaceae</taxon>
        <taxon>Saliceae</taxon>
        <taxon>Salix</taxon>
    </lineage>
</organism>
<keyword evidence="5" id="KW-0805">Transcription regulation</keyword>
<evidence type="ECO:0000313" key="11">
    <source>
        <dbReference type="EMBL" id="KAF9665113.1"/>
    </source>
</evidence>
<evidence type="ECO:0000259" key="10">
    <source>
        <dbReference type="PROSITE" id="PS50157"/>
    </source>
</evidence>
<dbReference type="Proteomes" id="UP000657918">
    <property type="component" value="Chromosome 16"/>
</dbReference>
<dbReference type="Gene3D" id="3.30.160.60">
    <property type="entry name" value="Classic Zinc Finger"/>
    <property type="match status" value="1"/>
</dbReference>
<evidence type="ECO:0000256" key="4">
    <source>
        <dbReference type="ARBA" id="ARBA00022833"/>
    </source>
</evidence>
<dbReference type="GO" id="GO:0008270">
    <property type="term" value="F:zinc ion binding"/>
    <property type="evidence" value="ECO:0007669"/>
    <property type="project" value="UniProtKB-KW"/>
</dbReference>
<keyword evidence="12" id="KW-1185">Reference proteome</keyword>
<proteinExistence type="predicted"/>
<evidence type="ECO:0000256" key="5">
    <source>
        <dbReference type="ARBA" id="ARBA00023015"/>
    </source>
</evidence>
<dbReference type="PANTHER" id="PTHR45801:SF117">
    <property type="entry name" value="OS07G0417400 PROTEIN"/>
    <property type="match status" value="1"/>
</dbReference>
<dbReference type="EMBL" id="JADGMS010000016">
    <property type="protein sequence ID" value="KAF9665113.1"/>
    <property type="molecule type" value="Genomic_DNA"/>
</dbReference>
<gene>
    <name evidence="11" type="ORF">SADUNF_Sadunf16G0088400</name>
</gene>
<dbReference type="PANTHER" id="PTHR45801">
    <property type="entry name" value="OS07G0101800 PROTEIN"/>
    <property type="match status" value="1"/>
</dbReference>
<evidence type="ECO:0000256" key="6">
    <source>
        <dbReference type="ARBA" id="ARBA00023163"/>
    </source>
</evidence>
<dbReference type="InterPro" id="IPR013087">
    <property type="entry name" value="Znf_C2H2_type"/>
</dbReference>
<evidence type="ECO:0000256" key="8">
    <source>
        <dbReference type="PROSITE-ProRule" id="PRU00042"/>
    </source>
</evidence>
<dbReference type="InterPro" id="IPR036236">
    <property type="entry name" value="Znf_C2H2_sf"/>
</dbReference>
<protein>
    <recommendedName>
        <fullName evidence="10">C2H2-type domain-containing protein</fullName>
    </recommendedName>
</protein>
<dbReference type="GO" id="GO:0005634">
    <property type="term" value="C:nucleus"/>
    <property type="evidence" value="ECO:0007669"/>
    <property type="project" value="UniProtKB-SubCell"/>
</dbReference>
<dbReference type="SUPFAM" id="SSF57667">
    <property type="entry name" value="beta-beta-alpha zinc fingers"/>
    <property type="match status" value="1"/>
</dbReference>
<evidence type="ECO:0000256" key="7">
    <source>
        <dbReference type="ARBA" id="ARBA00023242"/>
    </source>
</evidence>
<keyword evidence="4" id="KW-0862">Zinc</keyword>
<sequence length="111" mass="12478">MDITDKPDQKVCSADDLQGSSHERSSYTCAFCKRCFSNAQGLGGHMNIHRRDRAKLKQVLDENFLSLDLTNTTEEISFAPKPHVLHQLRMIALLLGIRLAKSFSSYPLSLV</sequence>
<evidence type="ECO:0000256" key="1">
    <source>
        <dbReference type="ARBA" id="ARBA00004123"/>
    </source>
</evidence>
<keyword evidence="3 8" id="KW-0863">Zinc-finger</keyword>
<dbReference type="PROSITE" id="PS00028">
    <property type="entry name" value="ZINC_FINGER_C2H2_1"/>
    <property type="match status" value="1"/>
</dbReference>
<name>A0A835J7S1_9ROSI</name>
<accession>A0A835J7S1</accession>
<dbReference type="InterPro" id="IPR052426">
    <property type="entry name" value="Plant_dev_regulator"/>
</dbReference>
<evidence type="ECO:0000256" key="2">
    <source>
        <dbReference type="ARBA" id="ARBA00022723"/>
    </source>
</evidence>
<keyword evidence="7" id="KW-0539">Nucleus</keyword>
<evidence type="ECO:0000256" key="3">
    <source>
        <dbReference type="ARBA" id="ARBA00022771"/>
    </source>
</evidence>
<dbReference type="AlphaFoldDB" id="A0A835J7S1"/>
<feature type="domain" description="C2H2-type" evidence="10">
    <location>
        <begin position="27"/>
        <end position="54"/>
    </location>
</feature>
<comment type="subcellular location">
    <subcellularLocation>
        <location evidence="1">Nucleus</location>
    </subcellularLocation>
</comment>
<evidence type="ECO:0000313" key="12">
    <source>
        <dbReference type="Proteomes" id="UP000657918"/>
    </source>
</evidence>
<reference evidence="11 12" key="1">
    <citation type="submission" date="2020-10" db="EMBL/GenBank/DDBJ databases">
        <title>Plant Genome Project.</title>
        <authorList>
            <person name="Zhang R.-G."/>
        </authorList>
    </citation>
    <scope>NUCLEOTIDE SEQUENCE [LARGE SCALE GENOMIC DNA]</scope>
    <source>
        <strain evidence="11">FAFU-HL-1</strain>
        <tissue evidence="11">Leaf</tissue>
    </source>
</reference>
<dbReference type="OrthoDB" id="780709at2759"/>
<dbReference type="PROSITE" id="PS50157">
    <property type="entry name" value="ZINC_FINGER_C2H2_2"/>
    <property type="match status" value="1"/>
</dbReference>
<comment type="caution">
    <text evidence="11">The sequence shown here is derived from an EMBL/GenBank/DDBJ whole genome shotgun (WGS) entry which is preliminary data.</text>
</comment>
<evidence type="ECO:0000256" key="9">
    <source>
        <dbReference type="SAM" id="MobiDB-lite"/>
    </source>
</evidence>
<keyword evidence="6" id="KW-0804">Transcription</keyword>
<feature type="region of interest" description="Disordered" evidence="9">
    <location>
        <begin position="1"/>
        <end position="23"/>
    </location>
</feature>
<keyword evidence="2" id="KW-0479">Metal-binding</keyword>